<reference evidence="2 3" key="1">
    <citation type="submission" date="2016-11" db="EMBL/GenBank/DDBJ databases">
        <title>The macronuclear genome of Stentor coeruleus: a giant cell with tiny introns.</title>
        <authorList>
            <person name="Slabodnick M."/>
            <person name="Ruby J.G."/>
            <person name="Reiff S.B."/>
            <person name="Swart E.C."/>
            <person name="Gosai S."/>
            <person name="Prabakaran S."/>
            <person name="Witkowska E."/>
            <person name="Larue G.E."/>
            <person name="Fisher S."/>
            <person name="Freeman R.M."/>
            <person name="Gunawardena J."/>
            <person name="Chu W."/>
            <person name="Stover N.A."/>
            <person name="Gregory B.D."/>
            <person name="Nowacki M."/>
            <person name="Derisi J."/>
            <person name="Roy S.W."/>
            <person name="Marshall W.F."/>
            <person name="Sood P."/>
        </authorList>
    </citation>
    <scope>NUCLEOTIDE SEQUENCE [LARGE SCALE GENOMIC DNA]</scope>
    <source>
        <strain evidence="2">WM001</strain>
    </source>
</reference>
<organism evidence="2 3">
    <name type="scientific">Stentor coeruleus</name>
    <dbReference type="NCBI Taxonomy" id="5963"/>
    <lineage>
        <taxon>Eukaryota</taxon>
        <taxon>Sar</taxon>
        <taxon>Alveolata</taxon>
        <taxon>Ciliophora</taxon>
        <taxon>Postciliodesmatophora</taxon>
        <taxon>Heterotrichea</taxon>
        <taxon>Heterotrichida</taxon>
        <taxon>Stentoridae</taxon>
        <taxon>Stentor</taxon>
    </lineage>
</organism>
<evidence type="ECO:0000256" key="1">
    <source>
        <dbReference type="SAM" id="MobiDB-lite"/>
    </source>
</evidence>
<evidence type="ECO:0008006" key="4">
    <source>
        <dbReference type="Google" id="ProtNLM"/>
    </source>
</evidence>
<comment type="caution">
    <text evidence="2">The sequence shown here is derived from an EMBL/GenBank/DDBJ whole genome shotgun (WGS) entry which is preliminary data.</text>
</comment>
<feature type="compositionally biased region" description="Basic and acidic residues" evidence="1">
    <location>
        <begin position="14"/>
        <end position="45"/>
    </location>
</feature>
<proteinExistence type="predicted"/>
<protein>
    <recommendedName>
        <fullName evidence="4">EF-hand domain-containing protein</fullName>
    </recommendedName>
</protein>
<feature type="compositionally biased region" description="Polar residues" evidence="1">
    <location>
        <begin position="51"/>
        <end position="60"/>
    </location>
</feature>
<dbReference type="SUPFAM" id="SSF47473">
    <property type="entry name" value="EF-hand"/>
    <property type="match status" value="1"/>
</dbReference>
<accession>A0A1R2C3P1</accession>
<feature type="region of interest" description="Disordered" evidence="1">
    <location>
        <begin position="1"/>
        <end position="72"/>
    </location>
</feature>
<dbReference type="EMBL" id="MPUH01000297">
    <property type="protein sequence ID" value="OMJ83626.1"/>
    <property type="molecule type" value="Genomic_DNA"/>
</dbReference>
<feature type="compositionally biased region" description="Polar residues" evidence="1">
    <location>
        <begin position="1"/>
        <end position="10"/>
    </location>
</feature>
<keyword evidence="3" id="KW-1185">Reference proteome</keyword>
<gene>
    <name evidence="2" type="ORF">SteCoe_15415</name>
</gene>
<name>A0A1R2C3P1_9CILI</name>
<dbReference type="AlphaFoldDB" id="A0A1R2C3P1"/>
<evidence type="ECO:0000313" key="3">
    <source>
        <dbReference type="Proteomes" id="UP000187209"/>
    </source>
</evidence>
<dbReference type="InterPro" id="IPR011992">
    <property type="entry name" value="EF-hand-dom_pair"/>
</dbReference>
<evidence type="ECO:0000313" key="2">
    <source>
        <dbReference type="EMBL" id="OMJ83626.1"/>
    </source>
</evidence>
<dbReference type="Proteomes" id="UP000187209">
    <property type="component" value="Unassembled WGS sequence"/>
</dbReference>
<sequence>MLNSDNSEFNLDTKGTEKRTYKKKSIEKFKSQRKSLETEGSESRINRKHLSASNKNPSPRNQKKNIKEKSKIQVYENRKTPGFYSRRDSSDQGPSFFFQPKVNSSFLSKDPIKRFKVNNTTPTYDTKRCLSPKSEQVLIKKFESEFNRISKDLDFDSSGMLNYSKFCQILGKMNFIHQNMIKPNERELILKAWKILGGNDSNKVHKKNLSMFLLAVMNLVKKTRASSNDAIFAGTKKNQILLSAESVKKIHKDFYDLFQNRRNLSKITLVREKSSGSSKFVTRRASENTCEDFVSENYRKNYAVKVSMPDTAEVIVDGTEEKIPEPRDTIEGTTEVFRTMPSTHLLDTEIDELAVNRSLYSFSRPKLSIPKIAKHKSISLRSNSCSSETTLLKIQFTYHSCSPVPITKKSKSSSVITSESEGDDLSLINPLVTPPSQLYKDTQVMNFVNSSISSPSKLRKKSSLNEKNPSVNEFIVKNSCKTSKRYKCQSPESCEDMDESFLITVVLPDSTEQYLRLHKNHDINTVLKSFGNKYNLKEEQLTKLKTEILVKLKISNI</sequence>